<dbReference type="GO" id="GO:0003729">
    <property type="term" value="F:mRNA binding"/>
    <property type="evidence" value="ECO:0007669"/>
    <property type="project" value="TreeGrafter"/>
</dbReference>
<dbReference type="STRING" id="1798553.A3H70_03340"/>
<dbReference type="CDD" id="cd00387">
    <property type="entry name" value="Ribosomal_L7_L12"/>
    <property type="match status" value="1"/>
</dbReference>
<feature type="domain" description="Large ribosomal subunit protein bL12 C-terminal" evidence="5">
    <location>
        <begin position="73"/>
        <end position="139"/>
    </location>
</feature>
<comment type="caution">
    <text evidence="7">The sequence shown here is derived from an EMBL/GenBank/DDBJ whole genome shotgun (WGS) entry which is preliminary data.</text>
</comment>
<evidence type="ECO:0000256" key="3">
    <source>
        <dbReference type="ARBA" id="ARBA00023274"/>
    </source>
</evidence>
<dbReference type="InterPro" id="IPR000206">
    <property type="entry name" value="Ribosomal_bL12"/>
</dbReference>
<dbReference type="PANTHER" id="PTHR45987:SF4">
    <property type="entry name" value="LARGE RIBOSOMAL SUBUNIT PROTEIN BL12M"/>
    <property type="match status" value="1"/>
</dbReference>
<proteinExistence type="inferred from homology"/>
<dbReference type="InterPro" id="IPR008932">
    <property type="entry name" value="Ribosomal_bL12_oligo"/>
</dbReference>
<dbReference type="EMBL" id="MHKO01000025">
    <property type="protein sequence ID" value="OGY92248.1"/>
    <property type="molecule type" value="Genomic_DNA"/>
</dbReference>
<evidence type="ECO:0000259" key="6">
    <source>
        <dbReference type="Pfam" id="PF16320"/>
    </source>
</evidence>
<dbReference type="GO" id="GO:0022625">
    <property type="term" value="C:cytosolic large ribosomal subunit"/>
    <property type="evidence" value="ECO:0007669"/>
    <property type="project" value="TreeGrafter"/>
</dbReference>
<dbReference type="InterPro" id="IPR013823">
    <property type="entry name" value="Ribosomal_bL12_C"/>
</dbReference>
<gene>
    <name evidence="4" type="primary">rplL</name>
    <name evidence="7" type="ORF">A3H70_03340</name>
</gene>
<dbReference type="Gene3D" id="3.30.1390.10">
    <property type="match status" value="1"/>
</dbReference>
<dbReference type="Pfam" id="PF16320">
    <property type="entry name" value="Ribosomal_L12_N"/>
    <property type="match status" value="1"/>
</dbReference>
<name>A0A1G2BTA3_9BACT</name>
<protein>
    <recommendedName>
        <fullName evidence="4">Large ribosomal subunit protein bL12</fullName>
    </recommendedName>
</protein>
<dbReference type="SUPFAM" id="SSF54736">
    <property type="entry name" value="ClpS-like"/>
    <property type="match status" value="1"/>
</dbReference>
<dbReference type="AlphaFoldDB" id="A0A1G2BTA3"/>
<evidence type="ECO:0000313" key="7">
    <source>
        <dbReference type="EMBL" id="OGY92248.1"/>
    </source>
</evidence>
<evidence type="ECO:0000259" key="5">
    <source>
        <dbReference type="Pfam" id="PF00542"/>
    </source>
</evidence>
<dbReference type="Proteomes" id="UP000178109">
    <property type="component" value="Unassembled WGS sequence"/>
</dbReference>
<accession>A0A1G2BTA3</accession>
<comment type="function">
    <text evidence="4">Forms part of the ribosomal stalk which helps the ribosome interact with GTP-bound translation factors. Is thus essential for accurate translation.</text>
</comment>
<dbReference type="InterPro" id="IPR036235">
    <property type="entry name" value="Ribosomal_bL12_oligo_N_sf"/>
</dbReference>
<comment type="subunit">
    <text evidence="4">Homodimer. Part of the ribosomal stalk of the 50S ribosomal subunit. Forms a multimeric L10(L12)X complex, where L10 forms an elongated spine to which 2 to 4 L12 dimers bind in a sequential fashion. Binds GTP-bound translation factors.</text>
</comment>
<sequence>MSEDTTKQEPAEVAVPEKFKKLVEEIEKMSVLDLAELVKILEEKFGVSASAPMMVAAAVAGGEAAPVEEKTSFDVELTSSGASKISVIKVVREVTSLGLKEAKDLVDGAPKIVKEGVKKEEAETIKKKLETAGASVTLK</sequence>
<evidence type="ECO:0000256" key="2">
    <source>
        <dbReference type="ARBA" id="ARBA00022980"/>
    </source>
</evidence>
<organism evidence="7 8">
    <name type="scientific">Candidatus Komeilibacteria bacterium RIFCSPLOWO2_02_FULL_48_11</name>
    <dbReference type="NCBI Taxonomy" id="1798553"/>
    <lineage>
        <taxon>Bacteria</taxon>
        <taxon>Candidatus Komeiliibacteriota</taxon>
    </lineage>
</organism>
<feature type="domain" description="Large ribosomal subunit protein bL12 oligomerization" evidence="6">
    <location>
        <begin position="20"/>
        <end position="65"/>
    </location>
</feature>
<dbReference type="PANTHER" id="PTHR45987">
    <property type="entry name" value="39S RIBOSOMAL PROTEIN L12"/>
    <property type="match status" value="1"/>
</dbReference>
<reference evidence="7 8" key="1">
    <citation type="journal article" date="2016" name="Nat. Commun.">
        <title>Thousands of microbial genomes shed light on interconnected biogeochemical processes in an aquifer system.</title>
        <authorList>
            <person name="Anantharaman K."/>
            <person name="Brown C.T."/>
            <person name="Hug L.A."/>
            <person name="Sharon I."/>
            <person name="Castelle C.J."/>
            <person name="Probst A.J."/>
            <person name="Thomas B.C."/>
            <person name="Singh A."/>
            <person name="Wilkins M.J."/>
            <person name="Karaoz U."/>
            <person name="Brodie E.L."/>
            <person name="Williams K.H."/>
            <person name="Hubbard S.S."/>
            <person name="Banfield J.F."/>
        </authorList>
    </citation>
    <scope>NUCLEOTIDE SEQUENCE [LARGE SCALE GENOMIC DNA]</scope>
</reference>
<dbReference type="Gene3D" id="1.20.5.710">
    <property type="entry name" value="Single helix bin"/>
    <property type="match status" value="1"/>
</dbReference>
<dbReference type="FunFam" id="3.30.1390.10:FF:000001">
    <property type="entry name" value="50S ribosomal protein L7/L12"/>
    <property type="match status" value="1"/>
</dbReference>
<dbReference type="GO" id="GO:0003735">
    <property type="term" value="F:structural constituent of ribosome"/>
    <property type="evidence" value="ECO:0007669"/>
    <property type="project" value="InterPro"/>
</dbReference>
<evidence type="ECO:0000313" key="8">
    <source>
        <dbReference type="Proteomes" id="UP000178109"/>
    </source>
</evidence>
<comment type="similarity">
    <text evidence="1 4">Belongs to the bacterial ribosomal protein bL12 family.</text>
</comment>
<dbReference type="SUPFAM" id="SSF48300">
    <property type="entry name" value="Ribosomal protein L7/12, oligomerisation (N-terminal) domain"/>
    <property type="match status" value="1"/>
</dbReference>
<keyword evidence="2 4" id="KW-0689">Ribosomal protein</keyword>
<dbReference type="NCBIfam" id="TIGR00855">
    <property type="entry name" value="L12"/>
    <property type="match status" value="1"/>
</dbReference>
<dbReference type="InterPro" id="IPR014719">
    <property type="entry name" value="Ribosomal_bL12_C/ClpS-like"/>
</dbReference>
<dbReference type="GO" id="GO:0006412">
    <property type="term" value="P:translation"/>
    <property type="evidence" value="ECO:0007669"/>
    <property type="project" value="UniProtKB-UniRule"/>
</dbReference>
<evidence type="ECO:0000256" key="1">
    <source>
        <dbReference type="ARBA" id="ARBA00007197"/>
    </source>
</evidence>
<dbReference type="HAMAP" id="MF_00368">
    <property type="entry name" value="Ribosomal_bL12"/>
    <property type="match status" value="1"/>
</dbReference>
<evidence type="ECO:0000256" key="4">
    <source>
        <dbReference type="HAMAP-Rule" id="MF_00368"/>
    </source>
</evidence>
<dbReference type="Pfam" id="PF00542">
    <property type="entry name" value="Ribosomal_L12"/>
    <property type="match status" value="1"/>
</dbReference>
<keyword evidence="3 4" id="KW-0687">Ribonucleoprotein</keyword>